<dbReference type="SUPFAM" id="SSF51735">
    <property type="entry name" value="NAD(P)-binding Rossmann-fold domains"/>
    <property type="match status" value="1"/>
</dbReference>
<feature type="domain" description="NmrA-like" evidence="1">
    <location>
        <begin position="3"/>
        <end position="248"/>
    </location>
</feature>
<dbReference type="HOGENOM" id="CLU_007383_10_5_5"/>
<evidence type="ECO:0000313" key="2">
    <source>
        <dbReference type="EMBL" id="ADU42542.1"/>
    </source>
</evidence>
<evidence type="ECO:0000259" key="1">
    <source>
        <dbReference type="Pfam" id="PF05368"/>
    </source>
</evidence>
<dbReference type="PANTHER" id="PTHR43162:SF1">
    <property type="entry name" value="PRESTALK A DIFFERENTIATION PROTEIN A"/>
    <property type="match status" value="1"/>
</dbReference>
<gene>
    <name evidence="2" type="ordered locus">Rpdx1_0912</name>
</gene>
<dbReference type="Pfam" id="PF05368">
    <property type="entry name" value="NmrA"/>
    <property type="match status" value="1"/>
</dbReference>
<dbReference type="OrthoDB" id="7352262at2"/>
<reference evidence="2" key="1">
    <citation type="submission" date="2010-12" db="EMBL/GenBank/DDBJ databases">
        <title>Complete sequence of Rhodopseudomonas palustris DX-1.</title>
        <authorList>
            <consortium name="US DOE Joint Genome Institute"/>
            <person name="Lucas S."/>
            <person name="Copeland A."/>
            <person name="Lapidus A."/>
            <person name="Cheng J.-F."/>
            <person name="Goodwin L."/>
            <person name="Pitluck S."/>
            <person name="Misra M."/>
            <person name="Chertkov O."/>
            <person name="Detter J.C."/>
            <person name="Han C."/>
            <person name="Tapia R."/>
            <person name="Land M."/>
            <person name="Hauser L."/>
            <person name="Kyrpides N."/>
            <person name="Ivanova N."/>
            <person name="Ovchinnikova G."/>
            <person name="Logan B."/>
            <person name="Oda Y."/>
            <person name="Harwood C."/>
            <person name="Woyke T."/>
        </authorList>
    </citation>
    <scope>NUCLEOTIDE SEQUENCE [LARGE SCALE GENOMIC DNA]</scope>
    <source>
        <strain evidence="2">DX-1</strain>
    </source>
</reference>
<sequence>MFIVIGGTGRVGSATARALLDAGQEVTVVTRDEDNGSELKEIGARIAVADIRDADALRDVFRSGRRAFLLNPPADPSGDTDAEERANVSAIVEALDGSGLEKVVAASTYGARPGERCGDLTVLHEFEEKLRAQSIPAAINRGAYYMSNWAGMLEAVRETGILPSFFPADFALPMVAPEDLGEAAAERLLSPVDDIELRHVEGPSAYTPSDVAKAIGDAYGLSVDLEIVPSEALQSTFLQFGFSEEAAASYACMTSAVIEGEGFHPENPARGTTGLREYFDSLNR</sequence>
<dbReference type="BioCyc" id="RPAL652103:RPDX1_RS04525-MONOMER"/>
<dbReference type="InterPro" id="IPR008030">
    <property type="entry name" value="NmrA-like"/>
</dbReference>
<organism evidence="2 3">
    <name type="scientific">Rhodopseudomonas palustris (strain DX-1)</name>
    <dbReference type="NCBI Taxonomy" id="652103"/>
    <lineage>
        <taxon>Bacteria</taxon>
        <taxon>Pseudomonadati</taxon>
        <taxon>Pseudomonadota</taxon>
        <taxon>Alphaproteobacteria</taxon>
        <taxon>Hyphomicrobiales</taxon>
        <taxon>Nitrobacteraceae</taxon>
        <taxon>Rhodopseudomonas</taxon>
    </lineage>
</organism>
<dbReference type="eggNOG" id="COG0702">
    <property type="taxonomic scope" value="Bacteria"/>
</dbReference>
<dbReference type="Gene3D" id="3.40.50.720">
    <property type="entry name" value="NAD(P)-binding Rossmann-like Domain"/>
    <property type="match status" value="1"/>
</dbReference>
<dbReference type="Gene3D" id="3.90.25.10">
    <property type="entry name" value="UDP-galactose 4-epimerase, domain 1"/>
    <property type="match status" value="1"/>
</dbReference>
<accession>E6VPW5</accession>
<dbReference type="InterPro" id="IPR036291">
    <property type="entry name" value="NAD(P)-bd_dom_sf"/>
</dbReference>
<dbReference type="PANTHER" id="PTHR43162">
    <property type="match status" value="1"/>
</dbReference>
<proteinExistence type="predicted"/>
<dbReference type="STRING" id="652103.Rpdx1_0912"/>
<dbReference type="InterPro" id="IPR051604">
    <property type="entry name" value="Ergot_Alk_Oxidoreductase"/>
</dbReference>
<evidence type="ECO:0000313" key="3">
    <source>
        <dbReference type="Proteomes" id="UP000001402"/>
    </source>
</evidence>
<dbReference type="EMBL" id="CP002418">
    <property type="protein sequence ID" value="ADU42542.1"/>
    <property type="molecule type" value="Genomic_DNA"/>
</dbReference>
<dbReference type="Proteomes" id="UP000001402">
    <property type="component" value="Chromosome"/>
</dbReference>
<dbReference type="KEGG" id="rpx:Rpdx1_0912"/>
<protein>
    <submittedName>
        <fullName evidence="2">TrkA-N domain protein</fullName>
    </submittedName>
</protein>
<name>E6VPW5_RHOPX</name>
<dbReference type="AlphaFoldDB" id="E6VPW5"/>